<evidence type="ECO:0000256" key="5">
    <source>
        <dbReference type="ARBA" id="ARBA00022827"/>
    </source>
</evidence>
<dbReference type="GO" id="GO:0016971">
    <property type="term" value="F:flavin-dependent sulfhydryl oxidase activity"/>
    <property type="evidence" value="ECO:0007669"/>
    <property type="project" value="InterPro"/>
</dbReference>
<feature type="transmembrane region" description="Helical" evidence="10">
    <location>
        <begin position="582"/>
        <end position="601"/>
    </location>
</feature>
<dbReference type="FunFam" id="1.20.120.310:FF:000001">
    <property type="entry name" value="Sulfhydryl oxidase"/>
    <property type="match status" value="1"/>
</dbReference>
<dbReference type="SUPFAM" id="SSF69000">
    <property type="entry name" value="FAD-dependent thiol oxidase"/>
    <property type="match status" value="1"/>
</dbReference>
<dbReference type="InterPro" id="IPR040986">
    <property type="entry name" value="QSOX_FAD-bd_dom"/>
</dbReference>
<dbReference type="Pfam" id="PF04777">
    <property type="entry name" value="Evr1_Alr"/>
    <property type="match status" value="1"/>
</dbReference>
<dbReference type="InterPro" id="IPR036249">
    <property type="entry name" value="Thioredoxin-like_sf"/>
</dbReference>
<evidence type="ECO:0000256" key="1">
    <source>
        <dbReference type="ARBA" id="ARBA00001974"/>
    </source>
</evidence>
<dbReference type="InterPro" id="IPR036774">
    <property type="entry name" value="ERV/ALR_sulphydryl_oxid_sf"/>
</dbReference>
<evidence type="ECO:0000256" key="11">
    <source>
        <dbReference type="SAM" id="SignalP"/>
    </source>
</evidence>
<dbReference type="EMBL" id="CAKKLH010000276">
    <property type="protein sequence ID" value="CAH0107451.1"/>
    <property type="molecule type" value="Genomic_DNA"/>
</dbReference>
<dbReference type="PROSITE" id="PS51352">
    <property type="entry name" value="THIOREDOXIN_2"/>
    <property type="match status" value="1"/>
</dbReference>
<dbReference type="PANTHER" id="PTHR22897:SF8">
    <property type="entry name" value="SULFHYDRYL OXIDASE"/>
    <property type="match status" value="1"/>
</dbReference>
<evidence type="ECO:0000259" key="13">
    <source>
        <dbReference type="PROSITE" id="PS51352"/>
    </source>
</evidence>
<comment type="catalytic activity">
    <reaction evidence="9 10">
        <text>2 R'C(R)SH + O2 = R'C(R)S-S(R)CR' + H2O2</text>
        <dbReference type="Rhea" id="RHEA:17357"/>
        <dbReference type="ChEBI" id="CHEBI:15379"/>
        <dbReference type="ChEBI" id="CHEBI:16240"/>
        <dbReference type="ChEBI" id="CHEBI:16520"/>
        <dbReference type="ChEBI" id="CHEBI:17412"/>
        <dbReference type="EC" id="1.8.3.2"/>
    </reaction>
</comment>
<keyword evidence="10" id="KW-0472">Membrane</keyword>
<keyword evidence="5 10" id="KW-0274">FAD</keyword>
<dbReference type="Pfam" id="PF18371">
    <property type="entry name" value="FAD_SOX"/>
    <property type="match status" value="1"/>
</dbReference>
<evidence type="ECO:0000313" key="14">
    <source>
        <dbReference type="EMBL" id="CAH0107451.1"/>
    </source>
</evidence>
<dbReference type="Pfam" id="PF00085">
    <property type="entry name" value="Thioredoxin"/>
    <property type="match status" value="1"/>
</dbReference>
<keyword evidence="6 10" id="KW-0560">Oxidoreductase</keyword>
<evidence type="ECO:0000259" key="12">
    <source>
        <dbReference type="PROSITE" id="PS51324"/>
    </source>
</evidence>
<comment type="caution">
    <text evidence="14">The sequence shown here is derived from an EMBL/GenBank/DDBJ whole genome shotgun (WGS) entry which is preliminary data.</text>
</comment>
<evidence type="ECO:0000256" key="8">
    <source>
        <dbReference type="ARBA" id="ARBA00023180"/>
    </source>
</evidence>
<dbReference type="OrthoDB" id="59470at2759"/>
<dbReference type="GO" id="GO:0005615">
    <property type="term" value="C:extracellular space"/>
    <property type="evidence" value="ECO:0007669"/>
    <property type="project" value="TreeGrafter"/>
</dbReference>
<dbReference type="GO" id="GO:0006457">
    <property type="term" value="P:protein folding"/>
    <property type="evidence" value="ECO:0007669"/>
    <property type="project" value="TreeGrafter"/>
</dbReference>
<dbReference type="SUPFAM" id="SSF52833">
    <property type="entry name" value="Thioredoxin-like"/>
    <property type="match status" value="1"/>
</dbReference>
<keyword evidence="10" id="KW-0812">Transmembrane</keyword>
<reference evidence="14" key="1">
    <citation type="submission" date="2021-11" db="EMBL/GenBank/DDBJ databases">
        <authorList>
            <person name="Schell T."/>
        </authorList>
    </citation>
    <scope>NUCLEOTIDE SEQUENCE</scope>
    <source>
        <strain evidence="14">M5</strain>
    </source>
</reference>
<feature type="domain" description="Thioredoxin" evidence="13">
    <location>
        <begin position="24"/>
        <end position="156"/>
    </location>
</feature>
<sequence length="619" mass="70978">MKMCSKFLKLLILFLGLFSSFSRLVNAIPLSNSLLYKDSDPIIQMNIADFKSTITATSNAWLVEFYSSWCGHCIDFAPAFIQLANDVKGWEKVIKVGAVDCAKEENIPLCRDFEIMGYPTLKFFPAFTDASHLGIARTGGKKVDAIRYSMIDFIEQQFEEKKAPPHWPVLGLLQNETLEDLWAHYNSNEIILLFEAVDNSKYWSREAIMDAHQYAPYYPPIRRVNATRQDLIMKYNIQRLPTFIFLERTGKSELYQIQPDRDYMKKIMRKFFDSENGEGPLDIAIQKSVYTTQEPHVIHTNVKAAKDQVYMADLEGALLYAFGHEVSVHKLIVGKELAALKKLINVLDQYFPGRPEMKETIRSLKRNLGDYKKQIRGEEFSKLWRDALNGRETNQEWVGCRGSRPNLRGYPCSLWTTFHSLTVNYALKQPDNRENEPNLILQAMKGFIKYFFGCAHCSNHFVDMAEDEIDPIESVKSSRQAVLWLWASHNKVNRRIASDASEDPNAPKIQFPASNNCPDCRVNGVEREEAVFDYLVKLYHPDHISSAGLLLERHPAHSGSSRIQSLPLGTLSFTGYDISLCAAIYLVSSLILMLVLCRILVKRRRYVRKQVYDVCGKLM</sequence>
<keyword evidence="4 11" id="KW-0732">Signal</keyword>
<keyword evidence="15" id="KW-1185">Reference proteome</keyword>
<keyword evidence="10" id="KW-1133">Transmembrane helix</keyword>
<dbReference type="InterPro" id="IPR017905">
    <property type="entry name" value="ERV/ALR_sulphydryl_oxidase"/>
</dbReference>
<keyword evidence="7" id="KW-1015">Disulfide bond</keyword>
<feature type="signal peptide" evidence="11">
    <location>
        <begin position="1"/>
        <end position="27"/>
    </location>
</feature>
<dbReference type="FunFam" id="3.40.30.10:FF:000073">
    <property type="entry name" value="Sulfhydryl oxidase"/>
    <property type="match status" value="1"/>
</dbReference>
<dbReference type="InterPro" id="IPR042568">
    <property type="entry name" value="QSOX_FAD-bd_sf"/>
</dbReference>
<evidence type="ECO:0000256" key="4">
    <source>
        <dbReference type="ARBA" id="ARBA00022729"/>
    </source>
</evidence>
<dbReference type="GO" id="GO:0000139">
    <property type="term" value="C:Golgi membrane"/>
    <property type="evidence" value="ECO:0007669"/>
    <property type="project" value="TreeGrafter"/>
</dbReference>
<comment type="cofactor">
    <cofactor evidence="1 10">
        <name>FAD</name>
        <dbReference type="ChEBI" id="CHEBI:57692"/>
    </cofactor>
</comment>
<evidence type="ECO:0000256" key="7">
    <source>
        <dbReference type="ARBA" id="ARBA00023157"/>
    </source>
</evidence>
<feature type="chain" id="PRO_5035279846" description="Sulfhydryl oxidase" evidence="11">
    <location>
        <begin position="28"/>
        <end position="619"/>
    </location>
</feature>
<protein>
    <recommendedName>
        <fullName evidence="10">Sulfhydryl oxidase</fullName>
        <ecNumber evidence="10">1.8.3.2</ecNumber>
    </recommendedName>
</protein>
<dbReference type="Gene3D" id="3.40.30.10">
    <property type="entry name" value="Glutaredoxin"/>
    <property type="match status" value="2"/>
</dbReference>
<dbReference type="Gene3D" id="1.20.120.1960">
    <property type="entry name" value="QSOX sulfhydryl oxidase domain"/>
    <property type="match status" value="1"/>
</dbReference>
<dbReference type="PANTHER" id="PTHR22897">
    <property type="entry name" value="QUIESCIN Q6-RELATED SULFHYDRYL OXIDASE"/>
    <property type="match status" value="1"/>
</dbReference>
<name>A0A8J2WLM1_9CRUS</name>
<dbReference type="CDD" id="cd02992">
    <property type="entry name" value="PDI_a_QSOX"/>
    <property type="match status" value="1"/>
</dbReference>
<dbReference type="Gene3D" id="1.20.120.310">
    <property type="entry name" value="ERV/ALR sulfhydryl oxidase domain"/>
    <property type="match status" value="1"/>
</dbReference>
<evidence type="ECO:0000256" key="6">
    <source>
        <dbReference type="ARBA" id="ARBA00023002"/>
    </source>
</evidence>
<dbReference type="FunFam" id="1.20.120.1960:FF:000001">
    <property type="entry name" value="Sulfhydryl oxidase"/>
    <property type="match status" value="1"/>
</dbReference>
<proteinExistence type="inferred from homology"/>
<keyword evidence="8" id="KW-0325">Glycoprotein</keyword>
<evidence type="ECO:0000256" key="2">
    <source>
        <dbReference type="ARBA" id="ARBA00006041"/>
    </source>
</evidence>
<evidence type="ECO:0000256" key="9">
    <source>
        <dbReference type="ARBA" id="ARBA00048864"/>
    </source>
</evidence>
<keyword evidence="3 10" id="KW-0285">Flavoprotein</keyword>
<evidence type="ECO:0000256" key="10">
    <source>
        <dbReference type="RuleBase" id="RU371123"/>
    </source>
</evidence>
<dbReference type="EC" id="1.8.3.2" evidence="10"/>
<dbReference type="InterPro" id="IPR039798">
    <property type="entry name" value="Sulfhydryl_oxidase"/>
</dbReference>
<dbReference type="Proteomes" id="UP000789390">
    <property type="component" value="Unassembled WGS sequence"/>
</dbReference>
<evidence type="ECO:0000256" key="3">
    <source>
        <dbReference type="ARBA" id="ARBA00022630"/>
    </source>
</evidence>
<dbReference type="PROSITE" id="PS51324">
    <property type="entry name" value="ERV_ALR"/>
    <property type="match status" value="1"/>
</dbReference>
<dbReference type="AlphaFoldDB" id="A0A8J2WLM1"/>
<dbReference type="GO" id="GO:0003756">
    <property type="term" value="F:protein disulfide isomerase activity"/>
    <property type="evidence" value="ECO:0007669"/>
    <property type="project" value="TreeGrafter"/>
</dbReference>
<accession>A0A8J2WLM1</accession>
<gene>
    <name evidence="14" type="ORF">DGAL_LOCUS10749</name>
</gene>
<feature type="domain" description="ERV/ALR sulfhydryl oxidase" evidence="12">
    <location>
        <begin position="403"/>
        <end position="510"/>
    </location>
</feature>
<organism evidence="14 15">
    <name type="scientific">Daphnia galeata</name>
    <dbReference type="NCBI Taxonomy" id="27404"/>
    <lineage>
        <taxon>Eukaryota</taxon>
        <taxon>Metazoa</taxon>
        <taxon>Ecdysozoa</taxon>
        <taxon>Arthropoda</taxon>
        <taxon>Crustacea</taxon>
        <taxon>Branchiopoda</taxon>
        <taxon>Diplostraca</taxon>
        <taxon>Cladocera</taxon>
        <taxon>Anomopoda</taxon>
        <taxon>Daphniidae</taxon>
        <taxon>Daphnia</taxon>
    </lineage>
</organism>
<dbReference type="InterPro" id="IPR013766">
    <property type="entry name" value="Thioredoxin_domain"/>
</dbReference>
<comment type="similarity">
    <text evidence="2">Belongs to the quiescin-sulfhydryl oxidase (QSOX) family.</text>
</comment>
<evidence type="ECO:0000313" key="15">
    <source>
        <dbReference type="Proteomes" id="UP000789390"/>
    </source>
</evidence>